<dbReference type="InterPro" id="IPR004358">
    <property type="entry name" value="Sig_transdc_His_kin-like_C"/>
</dbReference>
<dbReference type="EC" id="2.7.13.3" evidence="3"/>
<dbReference type="Gene3D" id="3.30.450.20">
    <property type="entry name" value="PAS domain"/>
    <property type="match status" value="1"/>
</dbReference>
<dbReference type="SUPFAM" id="SSF55874">
    <property type="entry name" value="ATPase domain of HSP90 chaperone/DNA topoisomerase II/histidine kinase"/>
    <property type="match status" value="1"/>
</dbReference>
<dbReference type="InterPro" id="IPR003594">
    <property type="entry name" value="HATPase_dom"/>
</dbReference>
<dbReference type="PRINTS" id="PR00344">
    <property type="entry name" value="BCTRLSENSOR"/>
</dbReference>
<evidence type="ECO:0000256" key="11">
    <source>
        <dbReference type="ARBA" id="ARBA00023136"/>
    </source>
</evidence>
<keyword evidence="5" id="KW-0597">Phosphoprotein</keyword>
<keyword evidence="8" id="KW-0418">Kinase</keyword>
<evidence type="ECO:0000256" key="8">
    <source>
        <dbReference type="ARBA" id="ARBA00022777"/>
    </source>
</evidence>
<dbReference type="STRING" id="266809.PM03_03790"/>
<dbReference type="GO" id="GO:0004721">
    <property type="term" value="F:phosphoprotein phosphatase activity"/>
    <property type="evidence" value="ECO:0007669"/>
    <property type="project" value="TreeGrafter"/>
</dbReference>
<evidence type="ECO:0000256" key="10">
    <source>
        <dbReference type="ARBA" id="ARBA00023012"/>
    </source>
</evidence>
<dbReference type="FunFam" id="1.10.287.130:FF:000008">
    <property type="entry name" value="Two-component sensor histidine kinase"/>
    <property type="match status" value="1"/>
</dbReference>
<feature type="domain" description="Histidine kinase" evidence="12">
    <location>
        <begin position="128"/>
        <end position="350"/>
    </location>
</feature>
<dbReference type="Pfam" id="PF00512">
    <property type="entry name" value="HisKA"/>
    <property type="match status" value="1"/>
</dbReference>
<keyword evidence="4" id="KW-1003">Cell membrane</keyword>
<dbReference type="GO" id="GO:0016036">
    <property type="term" value="P:cellular response to phosphate starvation"/>
    <property type="evidence" value="ECO:0007669"/>
    <property type="project" value="TreeGrafter"/>
</dbReference>
<reference evidence="13 14" key="1">
    <citation type="submission" date="2015-09" db="EMBL/GenBank/DDBJ databases">
        <authorList>
            <consortium name="Swine Surveillance"/>
        </authorList>
    </citation>
    <scope>NUCLEOTIDE SEQUENCE [LARGE SCALE GENOMIC DNA]</scope>
    <source>
        <strain evidence="13 14">CECT 5294</strain>
    </source>
</reference>
<dbReference type="Proteomes" id="UP000051298">
    <property type="component" value="Unassembled WGS sequence"/>
</dbReference>
<comment type="subcellular location">
    <subcellularLocation>
        <location evidence="2">Cell membrane</location>
    </subcellularLocation>
</comment>
<keyword evidence="11" id="KW-0472">Membrane</keyword>
<dbReference type="InterPro" id="IPR036890">
    <property type="entry name" value="HATPase_C_sf"/>
</dbReference>
<dbReference type="PANTHER" id="PTHR45453">
    <property type="entry name" value="PHOSPHATE REGULON SENSOR PROTEIN PHOR"/>
    <property type="match status" value="1"/>
</dbReference>
<dbReference type="GO" id="GO:0005524">
    <property type="term" value="F:ATP binding"/>
    <property type="evidence" value="ECO:0007669"/>
    <property type="project" value="UniProtKB-KW"/>
</dbReference>
<organism evidence="13 14">
    <name type="scientific">Thalassobacter stenotrophicus</name>
    <dbReference type="NCBI Taxonomy" id="266809"/>
    <lineage>
        <taxon>Bacteria</taxon>
        <taxon>Pseudomonadati</taxon>
        <taxon>Pseudomonadota</taxon>
        <taxon>Alphaproteobacteria</taxon>
        <taxon>Rhodobacterales</taxon>
        <taxon>Roseobacteraceae</taxon>
        <taxon>Thalassobacter</taxon>
    </lineage>
</organism>
<evidence type="ECO:0000256" key="3">
    <source>
        <dbReference type="ARBA" id="ARBA00012438"/>
    </source>
</evidence>
<dbReference type="InterPro" id="IPR005467">
    <property type="entry name" value="His_kinase_dom"/>
</dbReference>
<keyword evidence="10" id="KW-0902">Two-component regulatory system</keyword>
<dbReference type="SMART" id="SM00388">
    <property type="entry name" value="HisKA"/>
    <property type="match status" value="1"/>
</dbReference>
<evidence type="ECO:0000256" key="2">
    <source>
        <dbReference type="ARBA" id="ARBA00004236"/>
    </source>
</evidence>
<proteinExistence type="predicted"/>
<evidence type="ECO:0000313" key="13">
    <source>
        <dbReference type="EMBL" id="CUH59406.1"/>
    </source>
</evidence>
<dbReference type="EMBL" id="CYRX01000010">
    <property type="protein sequence ID" value="CUH59406.1"/>
    <property type="molecule type" value="Genomic_DNA"/>
</dbReference>
<dbReference type="FunFam" id="3.30.565.10:FF:000006">
    <property type="entry name" value="Sensor histidine kinase WalK"/>
    <property type="match status" value="1"/>
</dbReference>
<dbReference type="Pfam" id="PF02518">
    <property type="entry name" value="HATPase_c"/>
    <property type="match status" value="1"/>
</dbReference>
<sequence>MDDARHEPDLIDEITGALPGAVVLLDKAGRVARANPPARALLGDWVIGRSYVSVLRQPEVLSPIEAAFFDSKSGEADFTHTEGAVDTLYRVRIRPLAGLAGAGQVLLHFEDISEQSQALSFRRGFVANVSHELKTPLTALLGFIETLNGPARNDPEAQRHFLSLMSREARRMNRLVSDLLSLSRVEAGERTRPKRREDLVSLVRIALEPLSEIASDAGAVIRTDLPDEAVVRADADQVIQIVTNLTENAVKYGGGEVELSLRQIGYDGQLRGPAWQLCVRDNGPGIDPLHVPRLAERFYRVDTHRSRGQGGTGLGLAIVKHIAQRHRGRLKIESEMGKGSEFTVLFPVERDQSTTS</sequence>
<dbReference type="InterPro" id="IPR050351">
    <property type="entry name" value="BphY/WalK/GraS-like"/>
</dbReference>
<dbReference type="SMART" id="SM00387">
    <property type="entry name" value="HATPase_c"/>
    <property type="match status" value="1"/>
</dbReference>
<protein>
    <recommendedName>
        <fullName evidence="3">histidine kinase</fullName>
        <ecNumber evidence="3">2.7.13.3</ecNumber>
    </recommendedName>
</protein>
<dbReference type="RefSeq" id="WP_058122624.1">
    <property type="nucleotide sequence ID" value="NZ_CYRX01000010.1"/>
</dbReference>
<dbReference type="Gene3D" id="3.30.565.10">
    <property type="entry name" value="Histidine kinase-like ATPase, C-terminal domain"/>
    <property type="match status" value="1"/>
</dbReference>
<evidence type="ECO:0000259" key="12">
    <source>
        <dbReference type="PROSITE" id="PS50109"/>
    </source>
</evidence>
<dbReference type="SUPFAM" id="SSF47384">
    <property type="entry name" value="Homodimeric domain of signal transducing histidine kinase"/>
    <property type="match status" value="1"/>
</dbReference>
<gene>
    <name evidence="13" type="primary">phoR</name>
    <name evidence="13" type="ORF">THS5294_00692</name>
</gene>
<evidence type="ECO:0000256" key="4">
    <source>
        <dbReference type="ARBA" id="ARBA00022475"/>
    </source>
</evidence>
<evidence type="ECO:0000256" key="7">
    <source>
        <dbReference type="ARBA" id="ARBA00022741"/>
    </source>
</evidence>
<name>A0A0P1EWX6_9RHOB</name>
<dbReference type="eggNOG" id="COG5002">
    <property type="taxonomic scope" value="Bacteria"/>
</dbReference>
<dbReference type="GO" id="GO:0005886">
    <property type="term" value="C:plasma membrane"/>
    <property type="evidence" value="ECO:0007669"/>
    <property type="project" value="UniProtKB-SubCell"/>
</dbReference>
<evidence type="ECO:0000256" key="1">
    <source>
        <dbReference type="ARBA" id="ARBA00000085"/>
    </source>
</evidence>
<dbReference type="InterPro" id="IPR036097">
    <property type="entry name" value="HisK_dim/P_sf"/>
</dbReference>
<keyword evidence="9" id="KW-0067">ATP-binding</keyword>
<keyword evidence="7" id="KW-0547">Nucleotide-binding</keyword>
<comment type="catalytic activity">
    <reaction evidence="1">
        <text>ATP + protein L-histidine = ADP + protein N-phospho-L-histidine.</text>
        <dbReference type="EC" id="2.7.13.3"/>
    </reaction>
</comment>
<evidence type="ECO:0000256" key="9">
    <source>
        <dbReference type="ARBA" id="ARBA00022840"/>
    </source>
</evidence>
<dbReference type="GO" id="GO:0000155">
    <property type="term" value="F:phosphorelay sensor kinase activity"/>
    <property type="evidence" value="ECO:0007669"/>
    <property type="project" value="InterPro"/>
</dbReference>
<evidence type="ECO:0000313" key="14">
    <source>
        <dbReference type="Proteomes" id="UP000051298"/>
    </source>
</evidence>
<dbReference type="PANTHER" id="PTHR45453:SF1">
    <property type="entry name" value="PHOSPHATE REGULON SENSOR PROTEIN PHOR"/>
    <property type="match status" value="1"/>
</dbReference>
<dbReference type="AlphaFoldDB" id="A0A0P1EWX6"/>
<evidence type="ECO:0000256" key="5">
    <source>
        <dbReference type="ARBA" id="ARBA00022553"/>
    </source>
</evidence>
<keyword evidence="6 13" id="KW-0808">Transferase</keyword>
<dbReference type="PROSITE" id="PS50109">
    <property type="entry name" value="HIS_KIN"/>
    <property type="match status" value="1"/>
</dbReference>
<evidence type="ECO:0000256" key="6">
    <source>
        <dbReference type="ARBA" id="ARBA00022679"/>
    </source>
</evidence>
<accession>A0A0P1EWX6</accession>
<dbReference type="InterPro" id="IPR003661">
    <property type="entry name" value="HisK_dim/P_dom"/>
</dbReference>
<dbReference type="CDD" id="cd00082">
    <property type="entry name" value="HisKA"/>
    <property type="match status" value="1"/>
</dbReference>
<dbReference type="Gene3D" id="1.10.287.130">
    <property type="match status" value="1"/>
</dbReference>